<sequence>MKLDNCISERINKKIFRDGNKCIKLFDKVYSKADVLNEALNHARVEETGLNVPELFEVTRIDGKWAIVSQFIEGERLSDLIAANPKKYDEYMEMFVDIQLDIQSRNCPLLSRLKDKMNRKIDLTDLDETTKYDLHTRLDGMKKHNKLCHGDYTPSNIIITPDNKPYILDWAHATQGNASADAARTYLTFCLEGNIAGADKYLDLFCKKSATAKKYVQSWMPIVAASQSVKKKDKEKDILLSWVNVVDYE</sequence>
<dbReference type="InterPro" id="IPR011009">
    <property type="entry name" value="Kinase-like_dom_sf"/>
</dbReference>
<gene>
    <name evidence="2" type="ORF">SAMN02910280_1488</name>
</gene>
<name>A0A1K1N0R2_RUMFL</name>
<organism evidence="2 3">
    <name type="scientific">Ruminococcus flavefaciens</name>
    <dbReference type="NCBI Taxonomy" id="1265"/>
    <lineage>
        <taxon>Bacteria</taxon>
        <taxon>Bacillati</taxon>
        <taxon>Bacillota</taxon>
        <taxon>Clostridia</taxon>
        <taxon>Eubacteriales</taxon>
        <taxon>Oscillospiraceae</taxon>
        <taxon>Ruminococcus</taxon>
    </lineage>
</organism>
<dbReference type="Pfam" id="PF01636">
    <property type="entry name" value="APH"/>
    <property type="match status" value="1"/>
</dbReference>
<dbReference type="EMBL" id="FPIP01000003">
    <property type="protein sequence ID" value="SFW27878.1"/>
    <property type="molecule type" value="Genomic_DNA"/>
</dbReference>
<accession>A0A1K1N0R2</accession>
<evidence type="ECO:0000259" key="1">
    <source>
        <dbReference type="Pfam" id="PF01636"/>
    </source>
</evidence>
<evidence type="ECO:0000313" key="3">
    <source>
        <dbReference type="Proteomes" id="UP000183461"/>
    </source>
</evidence>
<reference evidence="3" key="1">
    <citation type="submission" date="2016-11" db="EMBL/GenBank/DDBJ databases">
        <authorList>
            <person name="Varghese N."/>
            <person name="Submissions S."/>
        </authorList>
    </citation>
    <scope>NUCLEOTIDE SEQUENCE [LARGE SCALE GENOMIC DNA]</scope>
    <source>
        <strain evidence="3">YL228</strain>
    </source>
</reference>
<evidence type="ECO:0000313" key="2">
    <source>
        <dbReference type="EMBL" id="SFW27878.1"/>
    </source>
</evidence>
<dbReference type="SUPFAM" id="SSF56112">
    <property type="entry name" value="Protein kinase-like (PK-like)"/>
    <property type="match status" value="1"/>
</dbReference>
<feature type="domain" description="Aminoglycoside phosphotransferase" evidence="1">
    <location>
        <begin position="22"/>
        <end position="206"/>
    </location>
</feature>
<proteinExistence type="predicted"/>
<keyword evidence="2" id="KW-0808">Transferase</keyword>
<dbReference type="Proteomes" id="UP000183461">
    <property type="component" value="Unassembled WGS sequence"/>
</dbReference>
<dbReference type="InterPro" id="IPR002575">
    <property type="entry name" value="Aminoglycoside_PTrfase"/>
</dbReference>
<dbReference type="GO" id="GO:0016740">
    <property type="term" value="F:transferase activity"/>
    <property type="evidence" value="ECO:0007669"/>
    <property type="project" value="UniProtKB-KW"/>
</dbReference>
<dbReference type="AlphaFoldDB" id="A0A1K1N0R2"/>
<protein>
    <submittedName>
        <fullName evidence="2">tRNA A-37 threonylcarbamoyl transferase component Bud32</fullName>
    </submittedName>
</protein>
<dbReference type="RefSeq" id="WP_072299821.1">
    <property type="nucleotide sequence ID" value="NZ_FPIP01000003.1"/>
</dbReference>
<dbReference type="Gene3D" id="3.90.1200.10">
    <property type="match status" value="1"/>
</dbReference>